<feature type="transmembrane region" description="Helical" evidence="1">
    <location>
        <begin position="240"/>
        <end position="261"/>
    </location>
</feature>
<dbReference type="AlphaFoldDB" id="A0A2T5GFQ7"/>
<evidence type="ECO:0000313" key="2">
    <source>
        <dbReference type="EMBL" id="PTQ58156.1"/>
    </source>
</evidence>
<evidence type="ECO:0008006" key="4">
    <source>
        <dbReference type="Google" id="ProtNLM"/>
    </source>
</evidence>
<organism evidence="2 3">
    <name type="scientific">Sphingomonas aurantiaca</name>
    <dbReference type="NCBI Taxonomy" id="185949"/>
    <lineage>
        <taxon>Bacteria</taxon>
        <taxon>Pseudomonadati</taxon>
        <taxon>Pseudomonadota</taxon>
        <taxon>Alphaproteobacteria</taxon>
        <taxon>Sphingomonadales</taxon>
        <taxon>Sphingomonadaceae</taxon>
        <taxon>Sphingomonas</taxon>
    </lineage>
</organism>
<dbReference type="Proteomes" id="UP000244189">
    <property type="component" value="Unassembled WGS sequence"/>
</dbReference>
<dbReference type="RefSeq" id="WP_146168934.1">
    <property type="nucleotide sequence ID" value="NZ_QAOG01000013.1"/>
</dbReference>
<evidence type="ECO:0000256" key="1">
    <source>
        <dbReference type="SAM" id="Phobius"/>
    </source>
</evidence>
<protein>
    <recommendedName>
        <fullName evidence="4">Transglutaminase superfamily protein</fullName>
    </recommendedName>
</protein>
<proteinExistence type="predicted"/>
<keyword evidence="1" id="KW-0812">Transmembrane</keyword>
<reference evidence="2 3" key="1">
    <citation type="submission" date="2018-04" db="EMBL/GenBank/DDBJ databases">
        <title>Genomic Encyclopedia of Type Strains, Phase III (KMG-III): the genomes of soil and plant-associated and newly described type strains.</title>
        <authorList>
            <person name="Whitman W."/>
        </authorList>
    </citation>
    <scope>NUCLEOTIDE SEQUENCE [LARGE SCALE GENOMIC DNA]</scope>
    <source>
        <strain evidence="2 3">MA101b</strain>
    </source>
</reference>
<evidence type="ECO:0000313" key="3">
    <source>
        <dbReference type="Proteomes" id="UP000244189"/>
    </source>
</evidence>
<keyword evidence="1" id="KW-1133">Transmembrane helix</keyword>
<name>A0A2T5GFQ7_9SPHN</name>
<comment type="caution">
    <text evidence="2">The sequence shown here is derived from an EMBL/GenBank/DDBJ whole genome shotgun (WGS) entry which is preliminary data.</text>
</comment>
<keyword evidence="1" id="KW-0472">Membrane</keyword>
<keyword evidence="3" id="KW-1185">Reference proteome</keyword>
<gene>
    <name evidence="2" type="ORF">C8J26_4054</name>
</gene>
<dbReference type="EMBL" id="QAOG01000013">
    <property type="protein sequence ID" value="PTQ58156.1"/>
    <property type="molecule type" value="Genomic_DNA"/>
</dbReference>
<sequence length="290" mass="32964">MKFSKLISIILILAAILLVTFQYSSSKIRTPLGPQKEQWRYSLAWIDTIDKAMPVVTRYIRRQHGSHDEKVVKGIDEFVRDRFVHGISHTSWRENWALSALGGAPPYGLSVPIGVDSILRHRHAMCSQQSIVFMELLHRFGMHYAAVRFAWPNAEPAGRGHFAVTAKVDGQWRYYDSDLEAANAPLIRDILNGRSASDTYPGNPWWVPKMQYAAKHGGIVVDSFDTHPGPRGLLLQKITLIFRELTPAIILLIAFLNWPGIMSKMGNKFSKTNRKYEDITTLRELSNEVH</sequence>
<accession>A0A2T5GFQ7</accession>